<keyword evidence="1" id="KW-0472">Membrane</keyword>
<dbReference type="AlphaFoldDB" id="A0A6J4HQE1"/>
<evidence type="ECO:0000256" key="1">
    <source>
        <dbReference type="SAM" id="Phobius"/>
    </source>
</evidence>
<gene>
    <name evidence="2" type="ORF">AVDCRST_MAG20-1186</name>
</gene>
<name>A0A6J4HQE1_9ACTN</name>
<feature type="transmembrane region" description="Helical" evidence="1">
    <location>
        <begin position="9"/>
        <end position="28"/>
    </location>
</feature>
<proteinExistence type="predicted"/>
<feature type="transmembrane region" description="Helical" evidence="1">
    <location>
        <begin position="34"/>
        <end position="54"/>
    </location>
</feature>
<organism evidence="2">
    <name type="scientific">uncultured Acidimicrobiales bacterium</name>
    <dbReference type="NCBI Taxonomy" id="310071"/>
    <lineage>
        <taxon>Bacteria</taxon>
        <taxon>Bacillati</taxon>
        <taxon>Actinomycetota</taxon>
        <taxon>Acidimicrobiia</taxon>
        <taxon>Acidimicrobiales</taxon>
        <taxon>environmental samples</taxon>
    </lineage>
</organism>
<dbReference type="EMBL" id="CADCSY010000046">
    <property type="protein sequence ID" value="CAA9229892.1"/>
    <property type="molecule type" value="Genomic_DNA"/>
</dbReference>
<keyword evidence="1" id="KW-0812">Transmembrane</keyword>
<accession>A0A6J4HQE1</accession>
<keyword evidence="1" id="KW-1133">Transmembrane helix</keyword>
<sequence>MPQSVRVKIPFLIAGFLSFLFSVWLYFVADNTTAGIFVGLWVPSIHSLGTLLLAPVEGAVRLQRVEVDR</sequence>
<protein>
    <submittedName>
        <fullName evidence="2">Uncharacterized protein</fullName>
    </submittedName>
</protein>
<evidence type="ECO:0000313" key="2">
    <source>
        <dbReference type="EMBL" id="CAA9229892.1"/>
    </source>
</evidence>
<reference evidence="2" key="1">
    <citation type="submission" date="2020-02" db="EMBL/GenBank/DDBJ databases">
        <authorList>
            <person name="Meier V. D."/>
        </authorList>
    </citation>
    <scope>NUCLEOTIDE SEQUENCE</scope>
    <source>
        <strain evidence="2">AVDCRST_MAG20</strain>
    </source>
</reference>